<dbReference type="AlphaFoldDB" id="A0AAE3KB44"/>
<protein>
    <submittedName>
        <fullName evidence="1">Uncharacterized protein</fullName>
    </submittedName>
</protein>
<dbReference type="RefSeq" id="WP_253476303.1">
    <property type="nucleotide sequence ID" value="NZ_JALJXV010000003.1"/>
</dbReference>
<dbReference type="Proteomes" id="UP001205843">
    <property type="component" value="Unassembled WGS sequence"/>
</dbReference>
<evidence type="ECO:0000313" key="1">
    <source>
        <dbReference type="EMBL" id="MCP1674359.1"/>
    </source>
</evidence>
<evidence type="ECO:0000313" key="2">
    <source>
        <dbReference type="Proteomes" id="UP001205843"/>
    </source>
</evidence>
<gene>
    <name evidence="1" type="ORF">J2T57_001461</name>
</gene>
<comment type="caution">
    <text evidence="1">The sequence shown here is derived from an EMBL/GenBank/DDBJ whole genome shotgun (WGS) entry which is preliminary data.</text>
</comment>
<proteinExistence type="predicted"/>
<dbReference type="EMBL" id="JALJXV010000003">
    <property type="protein sequence ID" value="MCP1674359.1"/>
    <property type="molecule type" value="Genomic_DNA"/>
</dbReference>
<keyword evidence="2" id="KW-1185">Reference proteome</keyword>
<name>A0AAE3KB44_9GAMM</name>
<accession>A0AAE3KB44</accession>
<reference evidence="1" key="1">
    <citation type="submission" date="2022-03" db="EMBL/GenBank/DDBJ databases">
        <title>Genomic Encyclopedia of Type Strains, Phase III (KMG-III): the genomes of soil and plant-associated and newly described type strains.</title>
        <authorList>
            <person name="Whitman W."/>
        </authorList>
    </citation>
    <scope>NUCLEOTIDE SEQUENCE</scope>
    <source>
        <strain evidence="1">ANL 6-2</strain>
    </source>
</reference>
<sequence length="113" mass="12343">MSNQVDVRRYRVCCHWASPNTDAGTYATSVYAASPEAAMREVFAEMTAICAEDGVERQFDEGDLIHCLPDGDAEGMVRAVRKALDGALPPETRALLEQAIRTGEGHLTEHSSF</sequence>
<organism evidence="1 2">
    <name type="scientific">Natronocella acetinitrilica</name>
    <dbReference type="NCBI Taxonomy" id="414046"/>
    <lineage>
        <taxon>Bacteria</taxon>
        <taxon>Pseudomonadati</taxon>
        <taxon>Pseudomonadota</taxon>
        <taxon>Gammaproteobacteria</taxon>
        <taxon>Chromatiales</taxon>
        <taxon>Ectothiorhodospiraceae</taxon>
        <taxon>Natronocella</taxon>
    </lineage>
</organism>